<feature type="chain" id="PRO_5042153451" evidence="1">
    <location>
        <begin position="22"/>
        <end position="96"/>
    </location>
</feature>
<proteinExistence type="predicted"/>
<comment type="caution">
    <text evidence="2">The sequence shown here is derived from an EMBL/GenBank/DDBJ whole genome shotgun (WGS) entry which is preliminary data.</text>
</comment>
<keyword evidence="1" id="KW-0732">Signal</keyword>
<protein>
    <submittedName>
        <fullName evidence="2">Uncharacterized protein</fullName>
    </submittedName>
</protein>
<dbReference type="InterPro" id="IPR015201">
    <property type="entry name" value="Antimicrobial_MiAMP1"/>
</dbReference>
<feature type="signal peptide" evidence="1">
    <location>
        <begin position="1"/>
        <end position="21"/>
    </location>
</feature>
<dbReference type="AlphaFoldDB" id="A0AAD8X0G8"/>
<dbReference type="Proteomes" id="UP001231189">
    <property type="component" value="Unassembled WGS sequence"/>
</dbReference>
<name>A0AAD8X0G8_LOLMU</name>
<dbReference type="InterPro" id="IPR011024">
    <property type="entry name" value="G_crystallin-like"/>
</dbReference>
<dbReference type="InterPro" id="IPR015791">
    <property type="entry name" value="Antimic/Inh_G_crystallin-like"/>
</dbReference>
<sequence>MATKMVAQLAMAIVILATATCDCSPVRFEGGHEFNFRGETATLYSKHGCASTPPGVPRHPSLRRLRLAQHPHRLLSVIAPPAYTPTSTTYSLCCLS</sequence>
<keyword evidence="3" id="KW-1185">Reference proteome</keyword>
<gene>
    <name evidence="2" type="ORF">QYE76_045796</name>
</gene>
<dbReference type="EMBL" id="JAUUTY010000002">
    <property type="protein sequence ID" value="KAK1684948.1"/>
    <property type="molecule type" value="Genomic_DNA"/>
</dbReference>
<organism evidence="2 3">
    <name type="scientific">Lolium multiflorum</name>
    <name type="common">Italian ryegrass</name>
    <name type="synonym">Lolium perenne subsp. multiflorum</name>
    <dbReference type="NCBI Taxonomy" id="4521"/>
    <lineage>
        <taxon>Eukaryota</taxon>
        <taxon>Viridiplantae</taxon>
        <taxon>Streptophyta</taxon>
        <taxon>Embryophyta</taxon>
        <taxon>Tracheophyta</taxon>
        <taxon>Spermatophyta</taxon>
        <taxon>Magnoliopsida</taxon>
        <taxon>Liliopsida</taxon>
        <taxon>Poales</taxon>
        <taxon>Poaceae</taxon>
        <taxon>BOP clade</taxon>
        <taxon>Pooideae</taxon>
        <taxon>Poodae</taxon>
        <taxon>Poeae</taxon>
        <taxon>Poeae Chloroplast Group 2 (Poeae type)</taxon>
        <taxon>Loliodinae</taxon>
        <taxon>Loliinae</taxon>
        <taxon>Lolium</taxon>
    </lineage>
</organism>
<dbReference type="SUPFAM" id="SSF49695">
    <property type="entry name" value="gamma-Crystallin-like"/>
    <property type="match status" value="1"/>
</dbReference>
<dbReference type="Gene3D" id="2.60.20.30">
    <property type="match status" value="1"/>
</dbReference>
<evidence type="ECO:0000256" key="1">
    <source>
        <dbReference type="SAM" id="SignalP"/>
    </source>
</evidence>
<dbReference type="Pfam" id="PF09117">
    <property type="entry name" value="MiAMP1"/>
    <property type="match status" value="1"/>
</dbReference>
<reference evidence="2" key="1">
    <citation type="submission" date="2023-07" db="EMBL/GenBank/DDBJ databases">
        <title>A chromosome-level genome assembly of Lolium multiflorum.</title>
        <authorList>
            <person name="Chen Y."/>
            <person name="Copetti D."/>
            <person name="Kolliker R."/>
            <person name="Studer B."/>
        </authorList>
    </citation>
    <scope>NUCLEOTIDE SEQUENCE</scope>
    <source>
        <strain evidence="2">02402/16</strain>
        <tissue evidence="2">Leaf</tissue>
    </source>
</reference>
<dbReference type="GO" id="GO:0045926">
    <property type="term" value="P:negative regulation of growth"/>
    <property type="evidence" value="ECO:0007669"/>
    <property type="project" value="InterPro"/>
</dbReference>
<evidence type="ECO:0000313" key="2">
    <source>
        <dbReference type="EMBL" id="KAK1684948.1"/>
    </source>
</evidence>
<evidence type="ECO:0000313" key="3">
    <source>
        <dbReference type="Proteomes" id="UP001231189"/>
    </source>
</evidence>
<accession>A0AAD8X0G8</accession>
<dbReference type="GO" id="GO:0006952">
    <property type="term" value="P:defense response"/>
    <property type="evidence" value="ECO:0007669"/>
    <property type="project" value="InterPro"/>
</dbReference>